<reference evidence="4 5" key="1">
    <citation type="journal article" date="2018" name="Sci. Rep.">
        <title>Genomic signatures of local adaptation to the degree of environmental predictability in rotifers.</title>
        <authorList>
            <person name="Franch-Gras L."/>
            <person name="Hahn C."/>
            <person name="Garcia-Roger E.M."/>
            <person name="Carmona M.J."/>
            <person name="Serra M."/>
            <person name="Gomez A."/>
        </authorList>
    </citation>
    <scope>NUCLEOTIDE SEQUENCE [LARGE SCALE GENOMIC DNA]</scope>
    <source>
        <strain evidence="4">HYR1</strain>
    </source>
</reference>
<proteinExistence type="predicted"/>
<dbReference type="InterPro" id="IPR001611">
    <property type="entry name" value="Leu-rich_rpt"/>
</dbReference>
<dbReference type="EMBL" id="REGN01003151">
    <property type="protein sequence ID" value="RNA24244.1"/>
    <property type="molecule type" value="Genomic_DNA"/>
</dbReference>
<feature type="transmembrane region" description="Helical" evidence="3">
    <location>
        <begin position="876"/>
        <end position="894"/>
    </location>
</feature>
<dbReference type="PROSITE" id="PS51450">
    <property type="entry name" value="LRR"/>
    <property type="match status" value="6"/>
</dbReference>
<dbReference type="SMART" id="SM00369">
    <property type="entry name" value="LRR_TYP"/>
    <property type="match status" value="8"/>
</dbReference>
<feature type="transmembrane region" description="Helical" evidence="3">
    <location>
        <begin position="914"/>
        <end position="937"/>
    </location>
</feature>
<keyword evidence="5" id="KW-1185">Reference proteome</keyword>
<organism evidence="4 5">
    <name type="scientific">Brachionus plicatilis</name>
    <name type="common">Marine rotifer</name>
    <name type="synonym">Brachionus muelleri</name>
    <dbReference type="NCBI Taxonomy" id="10195"/>
    <lineage>
        <taxon>Eukaryota</taxon>
        <taxon>Metazoa</taxon>
        <taxon>Spiralia</taxon>
        <taxon>Gnathifera</taxon>
        <taxon>Rotifera</taxon>
        <taxon>Eurotatoria</taxon>
        <taxon>Monogononta</taxon>
        <taxon>Pseudotrocha</taxon>
        <taxon>Ploima</taxon>
        <taxon>Brachionidae</taxon>
        <taxon>Brachionus</taxon>
    </lineage>
</organism>
<dbReference type="InterPro" id="IPR032675">
    <property type="entry name" value="LRR_dom_sf"/>
</dbReference>
<keyword evidence="3" id="KW-0472">Membrane</keyword>
<dbReference type="Pfam" id="PF13855">
    <property type="entry name" value="LRR_8"/>
    <property type="match status" value="2"/>
</dbReference>
<dbReference type="AlphaFoldDB" id="A0A3M7RL83"/>
<evidence type="ECO:0000256" key="1">
    <source>
        <dbReference type="ARBA" id="ARBA00022614"/>
    </source>
</evidence>
<dbReference type="InterPro" id="IPR003591">
    <property type="entry name" value="Leu-rich_rpt_typical-subtyp"/>
</dbReference>
<dbReference type="Proteomes" id="UP000276133">
    <property type="component" value="Unassembled WGS sequence"/>
</dbReference>
<comment type="caution">
    <text evidence="4">The sequence shown here is derived from an EMBL/GenBank/DDBJ whole genome shotgun (WGS) entry which is preliminary data.</text>
</comment>
<accession>A0A3M7RL83</accession>
<keyword evidence="3" id="KW-0812">Transmembrane</keyword>
<evidence type="ECO:0000313" key="5">
    <source>
        <dbReference type="Proteomes" id="UP000276133"/>
    </source>
</evidence>
<sequence>MSVREFYKKLFEIDSNSKNSDFEKILDLSYKALTNIANDEIKPNPENIRDLKLSGNELKKFPLEFVNILPNLEELDLRNNKIANITNVEHKYQNIQILKLSENVLSEFPLELFNCFPNLKLLDLVHNRIASIPEKMQQNDINWLLLSENLLTEFRLKSFNCLPNLLMLNLSKNKIDKFTNGMQPNECIQILNLDENILTEFALKSFNSLKKLQELKLSNNRIAKIPNDMQPNQSIQYLNLSGNKLTEFPLEFLNFLPNLLKLDLSNNNIANITDKMQQNHNIKNINFSGNFLSKFSLEFFNFLTNLEVLDLSKNMIDNVTNEMQENQKINLLYIYLNNNNLREIELKFINNCPQLEYIYFNSNKLEKIVMTENLNDLNAIKLINCCSNRLNPFLIQIFEKKLLEKIDLKYNLEVEQNYVNSTVEDKNFLLAKNEGRIDLLIKLFEHNQVFINLRGYYDHYTSGSLIKLEFIFQNLIEESFQINVKFPNIKYYFLRKHDFQYYSIFFFLISNSKLNMENSEKMIEKCDELTKKFEKNQISLLDFLIEIKMDTNILLNLENKIKKLTNKETLYVEFNFFSGESIENLCERNDPELFDLFFPDKILRQNEAKLPYLINQQLFLENINFETCFRIVSKNENGEIATKLLLLYNLFRKGNYRIKGDYLDSNICFKLFLKLKFENFIETMFEKCDEICDHFEDKDGKRNQSLLDKFMDIQVDSKILENLENKIKLKKSMLSNDEVKFNEFNFFSGKSVEMLCERNNSELFDLFFPDKILRENEPKLPYLVNDQKFLSEINFERCFGIALENKNEEIATKLLLLYNLFRKKNSNNHEDYFSKDYISNFISLIKFFSESNSNRKLDAKPIRDLANDFWSPWKKTFYIGFVFIYFVMLIILSWKLLKKNSLNEQLFFKYENYLIILISVTDVLKFLFAFIISIVFLEIKLPIFTKNIISRCFYSKRNEQRPVERNENKTRKDDHPGNNIRFKDSKHFYSLKLFFELINSILLILAVLIYPKLISISIIFVFGVFIFKFDKCVRFGRYVRVLSQIIMKSIPFLIIFVVILFGFWISFHTLLIPSEFQNINGMKNSEKNESIAEKIIKFVIMGAGNLESDNFPIPDHNPVEIFSILFVYLTFIFSIPVIVINLFGGISNYEIKNMFDKAEIDDAVEKIQYSINLDKMKEKMKSLITRITNYTNLMELPLLRSKNRNIEENSNEQGLKNLVSVETIHETRF</sequence>
<name>A0A3M7RL83_BRAPC</name>
<feature type="transmembrane region" description="Helical" evidence="3">
    <location>
        <begin position="1050"/>
        <end position="1072"/>
    </location>
</feature>
<feature type="transmembrane region" description="Helical" evidence="3">
    <location>
        <begin position="1121"/>
        <end position="1144"/>
    </location>
</feature>
<dbReference type="SUPFAM" id="SSF52058">
    <property type="entry name" value="L domain-like"/>
    <property type="match status" value="2"/>
</dbReference>
<evidence type="ECO:0000256" key="3">
    <source>
        <dbReference type="SAM" id="Phobius"/>
    </source>
</evidence>
<keyword evidence="1" id="KW-0433">Leucine-rich repeat</keyword>
<gene>
    <name evidence="4" type="ORF">BpHYR1_040425</name>
</gene>
<dbReference type="InterPro" id="IPR050333">
    <property type="entry name" value="SLRP"/>
</dbReference>
<dbReference type="Gene3D" id="3.80.10.10">
    <property type="entry name" value="Ribonuclease Inhibitor"/>
    <property type="match status" value="3"/>
</dbReference>
<keyword evidence="2" id="KW-0677">Repeat</keyword>
<dbReference type="PANTHER" id="PTHR45712">
    <property type="entry name" value="AGAP008170-PA"/>
    <property type="match status" value="1"/>
</dbReference>
<dbReference type="PRINTS" id="PR00019">
    <property type="entry name" value="LEURICHRPT"/>
</dbReference>
<evidence type="ECO:0000313" key="4">
    <source>
        <dbReference type="EMBL" id="RNA24244.1"/>
    </source>
</evidence>
<dbReference type="SMART" id="SM00365">
    <property type="entry name" value="LRR_SD22"/>
    <property type="match status" value="7"/>
</dbReference>
<feature type="transmembrane region" description="Helical" evidence="3">
    <location>
        <begin position="1013"/>
        <end position="1029"/>
    </location>
</feature>
<dbReference type="OrthoDB" id="676979at2759"/>
<dbReference type="STRING" id="10195.A0A3M7RL83"/>
<evidence type="ECO:0000256" key="2">
    <source>
        <dbReference type="ARBA" id="ARBA00022737"/>
    </source>
</evidence>
<keyword evidence="3" id="KW-1133">Transmembrane helix</keyword>
<dbReference type="PANTHER" id="PTHR45712:SF22">
    <property type="entry name" value="INSULIN-LIKE GROWTH FACTOR-BINDING PROTEIN COMPLEX ACID LABILE SUBUNIT"/>
    <property type="match status" value="1"/>
</dbReference>
<protein>
    <submittedName>
        <fullName evidence="4">Leucine rich repeat</fullName>
    </submittedName>
</protein>